<feature type="domain" description="Methionyl/Leucyl tRNA synthetase" evidence="13">
    <location>
        <begin position="33"/>
        <end position="174"/>
    </location>
</feature>
<evidence type="ECO:0000259" key="14">
    <source>
        <dbReference type="Pfam" id="PF13603"/>
    </source>
</evidence>
<dbReference type="GO" id="GO:0005524">
    <property type="term" value="F:ATP binding"/>
    <property type="evidence" value="ECO:0007669"/>
    <property type="project" value="UniProtKB-UniRule"/>
</dbReference>
<dbReference type="Gene3D" id="1.10.730.10">
    <property type="entry name" value="Isoleucyl-tRNA Synthetase, Domain 1"/>
    <property type="match status" value="2"/>
</dbReference>
<dbReference type="PRINTS" id="PR00985">
    <property type="entry name" value="TRNASYNTHLEU"/>
</dbReference>
<feature type="domain" description="Leucyl-tRNA synthetase editing" evidence="14">
    <location>
        <begin position="214"/>
        <end position="405"/>
    </location>
</feature>
<dbReference type="STRING" id="1798381.A2721_02575"/>
<dbReference type="GO" id="GO:0005829">
    <property type="term" value="C:cytosol"/>
    <property type="evidence" value="ECO:0007669"/>
    <property type="project" value="TreeGrafter"/>
</dbReference>
<dbReference type="Pfam" id="PF08264">
    <property type="entry name" value="Anticodon_1"/>
    <property type="match status" value="1"/>
</dbReference>
<feature type="binding site" evidence="9">
    <location>
        <position position="588"/>
    </location>
    <ligand>
        <name>ATP</name>
        <dbReference type="ChEBI" id="CHEBI:30616"/>
    </ligand>
</feature>
<evidence type="ECO:0000256" key="8">
    <source>
        <dbReference type="ARBA" id="ARBA00047469"/>
    </source>
</evidence>
<proteinExistence type="inferred from homology"/>
<reference evidence="15 16" key="1">
    <citation type="journal article" date="2016" name="Nat. Commun.">
        <title>Thousands of microbial genomes shed light on interconnected biogeochemical processes in an aquifer system.</title>
        <authorList>
            <person name="Anantharaman K."/>
            <person name="Brown C.T."/>
            <person name="Hug L.A."/>
            <person name="Sharon I."/>
            <person name="Castelle C.J."/>
            <person name="Probst A.J."/>
            <person name="Thomas B.C."/>
            <person name="Singh A."/>
            <person name="Wilkins M.J."/>
            <person name="Karaoz U."/>
            <person name="Brodie E.L."/>
            <person name="Williams K.H."/>
            <person name="Hubbard S.S."/>
            <person name="Banfield J.F."/>
        </authorList>
    </citation>
    <scope>NUCLEOTIDE SEQUENCE [LARGE SCALE GENOMIC DNA]</scope>
</reference>
<dbReference type="Gene3D" id="3.40.50.620">
    <property type="entry name" value="HUPs"/>
    <property type="match status" value="2"/>
</dbReference>
<dbReference type="InterPro" id="IPR025709">
    <property type="entry name" value="Leu_tRNA-synth_edit"/>
</dbReference>
<dbReference type="GO" id="GO:0002161">
    <property type="term" value="F:aminoacyl-tRNA deacylase activity"/>
    <property type="evidence" value="ECO:0007669"/>
    <property type="project" value="InterPro"/>
</dbReference>
<dbReference type="PROSITE" id="PS00178">
    <property type="entry name" value="AA_TRNA_LIGASE_I"/>
    <property type="match status" value="1"/>
</dbReference>
<dbReference type="HAMAP" id="MF_00049_B">
    <property type="entry name" value="Leu_tRNA_synth_B"/>
    <property type="match status" value="1"/>
</dbReference>
<dbReference type="Pfam" id="PF13603">
    <property type="entry name" value="tRNA-synt_1_2"/>
    <property type="match status" value="1"/>
</dbReference>
<evidence type="ECO:0000259" key="11">
    <source>
        <dbReference type="Pfam" id="PF00133"/>
    </source>
</evidence>
<keyword evidence="4 9" id="KW-0547">Nucleotide-binding</keyword>
<evidence type="ECO:0000256" key="2">
    <source>
        <dbReference type="ARBA" id="ARBA00022490"/>
    </source>
</evidence>
<dbReference type="PANTHER" id="PTHR43740:SF2">
    <property type="entry name" value="LEUCINE--TRNA LIGASE, MITOCHONDRIAL"/>
    <property type="match status" value="1"/>
</dbReference>
<gene>
    <name evidence="9" type="primary">leuS</name>
    <name evidence="15" type="ORF">A2721_02575</name>
</gene>
<dbReference type="GO" id="GO:0006429">
    <property type="term" value="P:leucyl-tRNA aminoacylation"/>
    <property type="evidence" value="ECO:0007669"/>
    <property type="project" value="UniProtKB-UniRule"/>
</dbReference>
<protein>
    <recommendedName>
        <fullName evidence="9">Leucine--tRNA ligase</fullName>
        <ecNumber evidence="9">6.1.1.4</ecNumber>
    </recommendedName>
    <alternativeName>
        <fullName evidence="9">Leucyl-tRNA synthetase</fullName>
        <shortName evidence="9">LeuRS</shortName>
    </alternativeName>
</protein>
<organism evidence="15 16">
    <name type="scientific">Candidatus Gottesmanbacteria bacterium RIFCSPHIGHO2_01_FULL_47_48</name>
    <dbReference type="NCBI Taxonomy" id="1798381"/>
    <lineage>
        <taxon>Bacteria</taxon>
        <taxon>Candidatus Gottesmaniibacteriota</taxon>
    </lineage>
</organism>
<evidence type="ECO:0000256" key="3">
    <source>
        <dbReference type="ARBA" id="ARBA00022598"/>
    </source>
</evidence>
<accession>A0A1F6A426</accession>
<dbReference type="InterPro" id="IPR002300">
    <property type="entry name" value="aa-tRNA-synth_Ia"/>
</dbReference>
<evidence type="ECO:0000256" key="9">
    <source>
        <dbReference type="HAMAP-Rule" id="MF_00049"/>
    </source>
</evidence>
<dbReference type="InterPro" id="IPR014729">
    <property type="entry name" value="Rossmann-like_a/b/a_fold"/>
</dbReference>
<evidence type="ECO:0000313" key="16">
    <source>
        <dbReference type="Proteomes" id="UP000177871"/>
    </source>
</evidence>
<dbReference type="InterPro" id="IPR013155">
    <property type="entry name" value="M/V/L/I-tRNA-synth_anticd-bd"/>
</dbReference>
<keyword evidence="7 9" id="KW-0030">Aminoacyl-tRNA synthetase</keyword>
<keyword evidence="3 9" id="KW-0436">Ligase</keyword>
<dbReference type="Pfam" id="PF00133">
    <property type="entry name" value="tRNA-synt_1"/>
    <property type="match status" value="1"/>
</dbReference>
<dbReference type="InterPro" id="IPR015413">
    <property type="entry name" value="Methionyl/Leucyl_tRNA_Synth"/>
</dbReference>
<comment type="catalytic activity">
    <reaction evidence="8 9">
        <text>tRNA(Leu) + L-leucine + ATP = L-leucyl-tRNA(Leu) + AMP + diphosphate</text>
        <dbReference type="Rhea" id="RHEA:11688"/>
        <dbReference type="Rhea" id="RHEA-COMP:9613"/>
        <dbReference type="Rhea" id="RHEA-COMP:9622"/>
        <dbReference type="ChEBI" id="CHEBI:30616"/>
        <dbReference type="ChEBI" id="CHEBI:33019"/>
        <dbReference type="ChEBI" id="CHEBI:57427"/>
        <dbReference type="ChEBI" id="CHEBI:78442"/>
        <dbReference type="ChEBI" id="CHEBI:78494"/>
        <dbReference type="ChEBI" id="CHEBI:456215"/>
        <dbReference type="EC" id="6.1.1.4"/>
    </reaction>
</comment>
<comment type="similarity">
    <text evidence="1 9 10">Belongs to the class-I aminoacyl-tRNA synthetase family.</text>
</comment>
<evidence type="ECO:0000259" key="13">
    <source>
        <dbReference type="Pfam" id="PF09334"/>
    </source>
</evidence>
<keyword evidence="6 9" id="KW-0648">Protein biosynthesis</keyword>
<comment type="subcellular location">
    <subcellularLocation>
        <location evidence="9">Cytoplasm</location>
    </subcellularLocation>
</comment>
<dbReference type="InterPro" id="IPR009080">
    <property type="entry name" value="tRNAsynth_Ia_anticodon-bd"/>
</dbReference>
<evidence type="ECO:0000256" key="4">
    <source>
        <dbReference type="ARBA" id="ARBA00022741"/>
    </source>
</evidence>
<dbReference type="Proteomes" id="UP000177871">
    <property type="component" value="Unassembled WGS sequence"/>
</dbReference>
<dbReference type="SUPFAM" id="SSF50677">
    <property type="entry name" value="ValRS/IleRS/LeuRS editing domain"/>
    <property type="match status" value="1"/>
</dbReference>
<comment type="caution">
    <text evidence="15">The sequence shown here is derived from an EMBL/GenBank/DDBJ whole genome shotgun (WGS) entry which is preliminary data.</text>
</comment>
<dbReference type="InterPro" id="IPR009008">
    <property type="entry name" value="Val/Leu/Ile-tRNA-synth_edit"/>
</dbReference>
<dbReference type="SUPFAM" id="SSF52374">
    <property type="entry name" value="Nucleotidylyl transferase"/>
    <property type="match status" value="1"/>
</dbReference>
<dbReference type="Gene3D" id="3.90.740.10">
    <property type="entry name" value="Valyl/Leucyl/Isoleucyl-tRNA synthetase, editing domain"/>
    <property type="match status" value="1"/>
</dbReference>
<dbReference type="InterPro" id="IPR001412">
    <property type="entry name" value="aa-tRNA-synth_I_CS"/>
</dbReference>
<dbReference type="InterPro" id="IPR002302">
    <property type="entry name" value="Leu-tRNA-ligase"/>
</dbReference>
<dbReference type="PANTHER" id="PTHR43740">
    <property type="entry name" value="LEUCYL-TRNA SYNTHETASE"/>
    <property type="match status" value="1"/>
</dbReference>
<name>A0A1F6A426_9BACT</name>
<dbReference type="CDD" id="cd07958">
    <property type="entry name" value="Anticodon_Ia_Leu_BEm"/>
    <property type="match status" value="1"/>
</dbReference>
<keyword evidence="5 9" id="KW-0067">ATP-binding</keyword>
<dbReference type="EMBL" id="MFJK01000007">
    <property type="protein sequence ID" value="OGG19445.1"/>
    <property type="molecule type" value="Genomic_DNA"/>
</dbReference>
<evidence type="ECO:0000256" key="5">
    <source>
        <dbReference type="ARBA" id="ARBA00022840"/>
    </source>
</evidence>
<evidence type="ECO:0000256" key="1">
    <source>
        <dbReference type="ARBA" id="ARBA00005594"/>
    </source>
</evidence>
<dbReference type="GO" id="GO:0004823">
    <property type="term" value="F:leucine-tRNA ligase activity"/>
    <property type="evidence" value="ECO:0007669"/>
    <property type="project" value="UniProtKB-UniRule"/>
</dbReference>
<feature type="domain" description="Methionyl/Valyl/Leucyl/Isoleucyl-tRNA synthetase anticodon-binding" evidence="12">
    <location>
        <begin position="658"/>
        <end position="786"/>
    </location>
</feature>
<evidence type="ECO:0000256" key="7">
    <source>
        <dbReference type="ARBA" id="ARBA00023146"/>
    </source>
</evidence>
<dbReference type="NCBIfam" id="TIGR00396">
    <property type="entry name" value="leuS_bact"/>
    <property type="match status" value="1"/>
</dbReference>
<evidence type="ECO:0000256" key="10">
    <source>
        <dbReference type="RuleBase" id="RU363035"/>
    </source>
</evidence>
<comment type="caution">
    <text evidence="9">Lacks conserved residue(s) required for the propagation of feature annotation.</text>
</comment>
<dbReference type="EC" id="6.1.1.4" evidence="9"/>
<dbReference type="SUPFAM" id="SSF47323">
    <property type="entry name" value="Anticodon-binding domain of a subclass of class I aminoacyl-tRNA synthetases"/>
    <property type="match status" value="1"/>
</dbReference>
<evidence type="ECO:0000259" key="12">
    <source>
        <dbReference type="Pfam" id="PF08264"/>
    </source>
</evidence>
<evidence type="ECO:0000256" key="6">
    <source>
        <dbReference type="ARBA" id="ARBA00022917"/>
    </source>
</evidence>
<sequence length="829" mass="94027">MEHKWQEVWEKEKLYLTPKPDAEHPKRYILDMFPYPSGAGLHVGHMEGYVATDVIVRYLRMKGLSVLHPMGWDAFGLPAENYAIKEGIAPDKSTHENIKNFKYQLQLLGLSYDWSKEIDTSSPKYYKWTQWLFTLLFKKGLAYKKKAPANWCPKDETVLANEQVVDGKCERCGTAVVQKELEQWFFKITDYADKLISGLDKVDWPESTKTQQVNWIGKKEGIEITYEVVGVPDEITVFTTAPVNFGMTFLVLGPEHHFVQKIISGEIKISSETQKEVKDYVEAAGKKTELERIAAGREKTGVFTTLYAINSINGKKVPIYVTDFVLGHVGTGAVQGCPAHDLKDFQFAKKFNLPIVRVVEGPDGDAGPVEREDQIIEKGMRGTFINSEFLNGLSFEGGLQKTMDYFVEKGVGRRVVTYHIRDWLISRQRYWGCPIPMVFCEKDSWQPVPDSELPILLPTDIDFRPTGESPIARSGSFQKGVRCPVCGEAAKREVDTMDTYVDSSWYFYRFVDPDNNKKFASKKALETWMPVDIYVGGGHVVQHLLFARFFHKVLVDAGYIKGDGAGEPFLKLRAPGWILGPDSRKMSKRWANVITPEEVVAKHGADTMRMYEMFMAPFEVDKPWNVNSVAGVQRFLSRIYGLFERSYQLKDAVAGEAMAREINKLVFKVGKDIEGFKFNTAVAAMMEFVNQVQAGLKTKEQGEGSYTWRVVWEKFLTVLAPFAPHLAEELWSHFAKASRDKHGYVSVHQQSWPEVDEKYLGQESRTIVVSINGKARATLKMSNGQSSMSNSQEEVEKLARGDQNVAKWLEGKEVKKVVYVPGKIVNFVV</sequence>
<dbReference type="Pfam" id="PF09334">
    <property type="entry name" value="tRNA-synt_1g"/>
    <property type="match status" value="1"/>
</dbReference>
<dbReference type="FunFam" id="1.10.730.10:FF:000002">
    <property type="entry name" value="Leucine--tRNA ligase"/>
    <property type="match status" value="1"/>
</dbReference>
<evidence type="ECO:0000313" key="15">
    <source>
        <dbReference type="EMBL" id="OGG19445.1"/>
    </source>
</evidence>
<keyword evidence="2 9" id="KW-0963">Cytoplasm</keyword>
<dbReference type="AlphaFoldDB" id="A0A1F6A426"/>
<feature type="domain" description="Aminoacyl-tRNA synthetase class Ia" evidence="11">
    <location>
        <begin position="419"/>
        <end position="612"/>
    </location>
</feature>